<evidence type="ECO:0000313" key="6">
    <source>
        <dbReference type="Proteomes" id="UP001446871"/>
    </source>
</evidence>
<reference evidence="5 6" key="1">
    <citation type="submission" date="2023-01" db="EMBL/GenBank/DDBJ databases">
        <title>Analysis of 21 Apiospora genomes using comparative genomics revels a genus with tremendous synthesis potential of carbohydrate active enzymes and secondary metabolites.</title>
        <authorList>
            <person name="Sorensen T."/>
        </authorList>
    </citation>
    <scope>NUCLEOTIDE SEQUENCE [LARGE SCALE GENOMIC DNA]</scope>
    <source>
        <strain evidence="5 6">CBS 83171</strain>
    </source>
</reference>
<keyword evidence="6" id="KW-1185">Reference proteome</keyword>
<dbReference type="SUPFAM" id="SSF48452">
    <property type="entry name" value="TPR-like"/>
    <property type="match status" value="1"/>
</dbReference>
<evidence type="ECO:0000256" key="1">
    <source>
        <dbReference type="ARBA" id="ARBA00004496"/>
    </source>
</evidence>
<dbReference type="Pfam" id="PF13424">
    <property type="entry name" value="TPR_12"/>
    <property type="match status" value="1"/>
</dbReference>
<name>A0ABR1VKW7_9PEZI</name>
<dbReference type="Proteomes" id="UP001446871">
    <property type="component" value="Unassembled WGS sequence"/>
</dbReference>
<keyword evidence="3" id="KW-0677">Repeat</keyword>
<proteinExistence type="predicted"/>
<keyword evidence="2" id="KW-0963">Cytoplasm</keyword>
<dbReference type="EMBL" id="JAQQWM010000003">
    <property type="protein sequence ID" value="KAK8071889.1"/>
    <property type="molecule type" value="Genomic_DNA"/>
</dbReference>
<comment type="subcellular location">
    <subcellularLocation>
        <location evidence="1">Cytoplasm</location>
    </subcellularLocation>
</comment>
<dbReference type="PANTHER" id="PTHR45783">
    <property type="entry name" value="KINESIN LIGHT CHAIN"/>
    <property type="match status" value="1"/>
</dbReference>
<dbReference type="InterPro" id="IPR002151">
    <property type="entry name" value="Kinesin_light"/>
</dbReference>
<dbReference type="InterPro" id="IPR011990">
    <property type="entry name" value="TPR-like_helical_dom_sf"/>
</dbReference>
<evidence type="ECO:0000256" key="4">
    <source>
        <dbReference type="ARBA" id="ARBA00022803"/>
    </source>
</evidence>
<evidence type="ECO:0000313" key="5">
    <source>
        <dbReference type="EMBL" id="KAK8071889.1"/>
    </source>
</evidence>
<protein>
    <submittedName>
        <fullName evidence="5">ATP GTP binding protein</fullName>
    </submittedName>
</protein>
<gene>
    <name evidence="5" type="ORF">PG996_005237</name>
</gene>
<evidence type="ECO:0000256" key="3">
    <source>
        <dbReference type="ARBA" id="ARBA00022737"/>
    </source>
</evidence>
<evidence type="ECO:0000256" key="2">
    <source>
        <dbReference type="ARBA" id="ARBA00022490"/>
    </source>
</evidence>
<dbReference type="Gene3D" id="1.25.40.10">
    <property type="entry name" value="Tetratricopeptide repeat domain"/>
    <property type="match status" value="1"/>
</dbReference>
<accession>A0ABR1VKW7</accession>
<comment type="caution">
    <text evidence="5">The sequence shown here is derived from an EMBL/GenBank/DDBJ whole genome shotgun (WGS) entry which is preliminary data.</text>
</comment>
<organism evidence="5 6">
    <name type="scientific">Apiospora saccharicola</name>
    <dbReference type="NCBI Taxonomy" id="335842"/>
    <lineage>
        <taxon>Eukaryota</taxon>
        <taxon>Fungi</taxon>
        <taxon>Dikarya</taxon>
        <taxon>Ascomycota</taxon>
        <taxon>Pezizomycotina</taxon>
        <taxon>Sordariomycetes</taxon>
        <taxon>Xylariomycetidae</taxon>
        <taxon>Amphisphaeriales</taxon>
        <taxon>Apiosporaceae</taxon>
        <taxon>Apiospora</taxon>
    </lineage>
</organism>
<keyword evidence="4" id="KW-0802">TPR repeat</keyword>
<sequence length="75" mass="8715">MNNLAFVLDRQGKYGEAEQMHRQTLELRVKVLGQEHPDTLTNMNNLAFVLESQGKYLEAEQMHRQTLELMEKVLG</sequence>
<dbReference type="PANTHER" id="PTHR45783:SF3">
    <property type="entry name" value="KINESIN LIGHT CHAIN"/>
    <property type="match status" value="1"/>
</dbReference>